<comment type="similarity">
    <text evidence="5">Belongs to the RqcP family.</text>
</comment>
<evidence type="ECO:0000256" key="2">
    <source>
        <dbReference type="ARBA" id="ARBA00022730"/>
    </source>
</evidence>
<dbReference type="GO" id="GO:0000049">
    <property type="term" value="F:tRNA binding"/>
    <property type="evidence" value="ECO:0007669"/>
    <property type="project" value="UniProtKB-UniRule"/>
</dbReference>
<keyword evidence="8" id="KW-1185">Reference proteome</keyword>
<dbReference type="Proteomes" id="UP000032279">
    <property type="component" value="Unassembled WGS sequence"/>
</dbReference>
<evidence type="ECO:0000313" key="7">
    <source>
        <dbReference type="EMBL" id="KIS04187.1"/>
    </source>
</evidence>
<dbReference type="EMBL" id="AWTT01000003">
    <property type="protein sequence ID" value="KIS04187.1"/>
    <property type="molecule type" value="Genomic_DNA"/>
</dbReference>
<dbReference type="STRING" id="1335616.WDC_0250"/>
<dbReference type="Gene3D" id="3.10.290.10">
    <property type="entry name" value="RNA-binding S4 domain"/>
    <property type="match status" value="1"/>
</dbReference>
<evidence type="ECO:0000313" key="8">
    <source>
        <dbReference type="Proteomes" id="UP000032279"/>
    </source>
</evidence>
<keyword evidence="2 5" id="KW-0699">rRNA-binding</keyword>
<dbReference type="SUPFAM" id="SSF55174">
    <property type="entry name" value="Alpha-L RNA-binding motif"/>
    <property type="match status" value="1"/>
</dbReference>
<feature type="domain" description="RNA-binding S4" evidence="6">
    <location>
        <begin position="1"/>
        <end position="64"/>
    </location>
</feature>
<accession>A0A0D1A929</accession>
<dbReference type="OrthoDB" id="9805210at2"/>
<sequence length="92" mass="10589">MRLDKFLKVSRIIKRRSVAKEIADQGRITVNGNSAKSSSNVSVNDQLIIKFGNKTETIKILQIIETTKKDEAEHMYEIVDESYKEDFRKGSR</sequence>
<keyword evidence="3 5" id="KW-0694">RNA-binding</keyword>
<dbReference type="InterPro" id="IPR036986">
    <property type="entry name" value="S4_RNA-bd_sf"/>
</dbReference>
<evidence type="ECO:0000256" key="4">
    <source>
        <dbReference type="ARBA" id="ARBA00022917"/>
    </source>
</evidence>
<name>A0A0D1A929_9LACO</name>
<protein>
    <recommendedName>
        <fullName evidence="5">RQC P-site tRNA stabilizing factor</fullName>
        <shortName evidence="5">RqcP</shortName>
    </recommendedName>
    <alternativeName>
        <fullName evidence="5">Ribosome-associated protein quality control protein P</fullName>
    </alternativeName>
</protein>
<dbReference type="Pfam" id="PF01479">
    <property type="entry name" value="S4"/>
    <property type="match status" value="1"/>
</dbReference>
<comment type="function">
    <text evidence="5">Key component of the ribosome quality control system (RQC), a ribosome-associated complex that mediates the extraction of incompletely synthesized nascent chains from stalled ribosomes and their subsequent degradation. RqcH recruits Ala-charged tRNA, and with RqcP directs the elongation of stalled nascent chains on 50S ribosomal subunits, leading to non-templated C-terminal alanine extensions (Ala tail). The Ala tail promotes nascent chain degradation. RqcP is associated with the translocation-like movement of the peptidyl-tRNA from the A-site into the P-site.</text>
</comment>
<dbReference type="GO" id="GO:0043023">
    <property type="term" value="F:ribosomal large subunit binding"/>
    <property type="evidence" value="ECO:0007669"/>
    <property type="project" value="UniProtKB-UniRule"/>
</dbReference>
<dbReference type="InterPro" id="IPR025490">
    <property type="entry name" value="RqcP"/>
</dbReference>
<dbReference type="InterPro" id="IPR002942">
    <property type="entry name" value="S4_RNA-bd"/>
</dbReference>
<dbReference type="CDD" id="cd00165">
    <property type="entry name" value="S4"/>
    <property type="match status" value="1"/>
</dbReference>
<dbReference type="GO" id="GO:0019843">
    <property type="term" value="F:rRNA binding"/>
    <property type="evidence" value="ECO:0007669"/>
    <property type="project" value="UniProtKB-UniRule"/>
</dbReference>
<dbReference type="PIRSF" id="PIRSF038881">
    <property type="entry name" value="RNAbp_HP1423"/>
    <property type="match status" value="1"/>
</dbReference>
<comment type="caution">
    <text evidence="7">The sequence shown here is derived from an EMBL/GenBank/DDBJ whole genome shotgun (WGS) entry which is preliminary data.</text>
</comment>
<evidence type="ECO:0000259" key="6">
    <source>
        <dbReference type="SMART" id="SM00363"/>
    </source>
</evidence>
<proteinExistence type="inferred from homology"/>
<dbReference type="AlphaFoldDB" id="A0A0D1A929"/>
<dbReference type="RefSeq" id="WP_044009981.1">
    <property type="nucleotide sequence ID" value="NZ_AWTT01000003.1"/>
</dbReference>
<comment type="subunit">
    <text evidence="5">Associates with stalled 50S ribosomal subunits. Binds to RqcH, 23S rRNA and the P-site tRNA. Does not require RqcH for association with 50S subunits.</text>
</comment>
<keyword evidence="4 5" id="KW-0648">Protein biosynthesis</keyword>
<reference evidence="7 8" key="1">
    <citation type="submission" date="2013-08" db="EMBL/GenBank/DDBJ databases">
        <title>Lactobacillus wasatchii sp. WDC04, a late gas producing bacteria isolated from aged chedder cheese.</title>
        <authorList>
            <person name="Oberg C.J."/>
            <person name="Culumber M."/>
            <person name="McMahon D.J."/>
            <person name="Broadbent J.R."/>
            <person name="Oberg T.S."/>
            <person name="Ortaki F."/>
        </authorList>
    </citation>
    <scope>NUCLEOTIDE SEQUENCE [LARGE SCALE GENOMIC DNA]</scope>
    <source>
        <strain evidence="7 8">WDC04</strain>
    </source>
</reference>
<dbReference type="GO" id="GO:0072344">
    <property type="term" value="P:rescue of stalled ribosome"/>
    <property type="evidence" value="ECO:0007669"/>
    <property type="project" value="UniProtKB-UniRule"/>
</dbReference>
<organism evidence="7 8">
    <name type="scientific">Paucilactobacillus wasatchensis</name>
    <dbReference type="NCBI Taxonomy" id="1335616"/>
    <lineage>
        <taxon>Bacteria</taxon>
        <taxon>Bacillati</taxon>
        <taxon>Bacillota</taxon>
        <taxon>Bacilli</taxon>
        <taxon>Lactobacillales</taxon>
        <taxon>Lactobacillaceae</taxon>
        <taxon>Paucilactobacillus</taxon>
    </lineage>
</organism>
<evidence type="ECO:0000256" key="5">
    <source>
        <dbReference type="HAMAP-Rule" id="MF_00871"/>
    </source>
</evidence>
<dbReference type="PROSITE" id="PS50889">
    <property type="entry name" value="S4"/>
    <property type="match status" value="1"/>
</dbReference>
<keyword evidence="1 5" id="KW-0820">tRNA-binding</keyword>
<dbReference type="SMART" id="SM00363">
    <property type="entry name" value="S4"/>
    <property type="match status" value="1"/>
</dbReference>
<dbReference type="PATRIC" id="fig|1335616.4.peg.249"/>
<dbReference type="HAMAP" id="MF_00871">
    <property type="entry name" value="RqcP"/>
    <property type="match status" value="1"/>
</dbReference>
<evidence type="ECO:0000256" key="3">
    <source>
        <dbReference type="ARBA" id="ARBA00022884"/>
    </source>
</evidence>
<gene>
    <name evidence="5" type="primary">rqcP</name>
    <name evidence="7" type="ORF">WDC_0250</name>
</gene>
<evidence type="ECO:0000256" key="1">
    <source>
        <dbReference type="ARBA" id="ARBA00022555"/>
    </source>
</evidence>